<feature type="region of interest" description="Disordered" evidence="1">
    <location>
        <begin position="192"/>
        <end position="284"/>
    </location>
</feature>
<name>A0A1X2HI90_SYNRA</name>
<comment type="caution">
    <text evidence="2">The sequence shown here is derived from an EMBL/GenBank/DDBJ whole genome shotgun (WGS) entry which is preliminary data.</text>
</comment>
<organism evidence="2 3">
    <name type="scientific">Syncephalastrum racemosum</name>
    <name type="common">Filamentous fungus</name>
    <dbReference type="NCBI Taxonomy" id="13706"/>
    <lineage>
        <taxon>Eukaryota</taxon>
        <taxon>Fungi</taxon>
        <taxon>Fungi incertae sedis</taxon>
        <taxon>Mucoromycota</taxon>
        <taxon>Mucoromycotina</taxon>
        <taxon>Mucoromycetes</taxon>
        <taxon>Mucorales</taxon>
        <taxon>Syncephalastraceae</taxon>
        <taxon>Syncephalastrum</taxon>
    </lineage>
</organism>
<dbReference type="OMA" id="HFHTGEC"/>
<keyword evidence="3" id="KW-1185">Reference proteome</keyword>
<feature type="compositionally biased region" description="Low complexity" evidence="1">
    <location>
        <begin position="244"/>
        <end position="276"/>
    </location>
</feature>
<feature type="compositionally biased region" description="Basic and acidic residues" evidence="1">
    <location>
        <begin position="313"/>
        <end position="325"/>
    </location>
</feature>
<dbReference type="Proteomes" id="UP000242180">
    <property type="component" value="Unassembled WGS sequence"/>
</dbReference>
<dbReference type="OrthoDB" id="5440at2759"/>
<dbReference type="STRING" id="13706.A0A1X2HI90"/>
<evidence type="ECO:0000256" key="1">
    <source>
        <dbReference type="SAM" id="MobiDB-lite"/>
    </source>
</evidence>
<evidence type="ECO:0000313" key="2">
    <source>
        <dbReference type="EMBL" id="ORY98815.1"/>
    </source>
</evidence>
<dbReference type="PANTHER" id="PTHR38436:SF3">
    <property type="entry name" value="CARBOXYMETHYLENEBUTENOLIDASE-RELATED"/>
    <property type="match status" value="1"/>
</dbReference>
<feature type="compositionally biased region" description="Basic and acidic residues" evidence="1">
    <location>
        <begin position="197"/>
        <end position="206"/>
    </location>
</feature>
<gene>
    <name evidence="2" type="ORF">BCR43DRAFT_208445</name>
</gene>
<sequence length="325" mass="35914">MEETWSTYKVKPATIDLYTDESVVIYVPTGAGARGASQIRRFYLQPHFKATTVKEVVHSHLVASGKIMEEVEWTITFEGGECSWLVPTLDEGLLMNATVKIPVVISATFEGPKISVLRVYWDQASVLKQLRVVPERSKWPVRGAEELDVLRAPQSIQLNPFAPEQADLAPPVAKKNIPVKAIDAPGRCFGPVAPEDEISRPVRRPAEQNTRNIFTYQPPPERPLVSHDPNRFGHSFSFGQDDNTTATATTTTTTATATPTSSTSGSTPTSPETPTSLKPANIKPVERNIFASYDVDDLSHKTANLRTSQPRSRRNETTHNIFGHE</sequence>
<protein>
    <submittedName>
        <fullName evidence="2">Uncharacterized protein</fullName>
    </submittedName>
</protein>
<dbReference type="InterPro" id="IPR032710">
    <property type="entry name" value="NTF2-like_dom_sf"/>
</dbReference>
<reference evidence="2 3" key="1">
    <citation type="submission" date="2016-07" db="EMBL/GenBank/DDBJ databases">
        <title>Pervasive Adenine N6-methylation of Active Genes in Fungi.</title>
        <authorList>
            <consortium name="DOE Joint Genome Institute"/>
            <person name="Mondo S.J."/>
            <person name="Dannebaum R.O."/>
            <person name="Kuo R.C."/>
            <person name="Labutti K."/>
            <person name="Haridas S."/>
            <person name="Kuo A."/>
            <person name="Salamov A."/>
            <person name="Ahrendt S.R."/>
            <person name="Lipzen A."/>
            <person name="Sullivan W."/>
            <person name="Andreopoulos W.B."/>
            <person name="Clum A."/>
            <person name="Lindquist E."/>
            <person name="Daum C."/>
            <person name="Ramamoorthy G.K."/>
            <person name="Gryganskyi A."/>
            <person name="Culley D."/>
            <person name="Magnuson J.K."/>
            <person name="James T.Y."/>
            <person name="O'Malley M.A."/>
            <person name="Stajich J.E."/>
            <person name="Spatafora J.W."/>
            <person name="Visel A."/>
            <person name="Grigoriev I.V."/>
        </authorList>
    </citation>
    <scope>NUCLEOTIDE SEQUENCE [LARGE SCALE GENOMIC DNA]</scope>
    <source>
        <strain evidence="2 3">NRRL 2496</strain>
    </source>
</reference>
<dbReference type="GO" id="GO:0030638">
    <property type="term" value="P:polyketide metabolic process"/>
    <property type="evidence" value="ECO:0007669"/>
    <property type="project" value="InterPro"/>
</dbReference>
<dbReference type="PANTHER" id="PTHR38436">
    <property type="entry name" value="POLYKETIDE CYCLASE SNOAL-LIKE DOMAIN"/>
    <property type="match status" value="1"/>
</dbReference>
<proteinExistence type="predicted"/>
<dbReference type="AlphaFoldDB" id="A0A1X2HI90"/>
<dbReference type="SUPFAM" id="SSF54427">
    <property type="entry name" value="NTF2-like"/>
    <property type="match status" value="1"/>
</dbReference>
<evidence type="ECO:0000313" key="3">
    <source>
        <dbReference type="Proteomes" id="UP000242180"/>
    </source>
</evidence>
<feature type="compositionally biased region" description="Polar residues" evidence="1">
    <location>
        <begin position="301"/>
        <end position="310"/>
    </location>
</feature>
<dbReference type="EMBL" id="MCGN01000003">
    <property type="protein sequence ID" value="ORY98815.1"/>
    <property type="molecule type" value="Genomic_DNA"/>
</dbReference>
<dbReference type="Gene3D" id="3.10.450.50">
    <property type="match status" value="1"/>
</dbReference>
<accession>A0A1X2HI90</accession>
<feature type="region of interest" description="Disordered" evidence="1">
    <location>
        <begin position="301"/>
        <end position="325"/>
    </location>
</feature>
<dbReference type="InParanoid" id="A0A1X2HI90"/>
<dbReference type="InterPro" id="IPR009959">
    <property type="entry name" value="Cyclase_SnoaL-like"/>
</dbReference>